<proteinExistence type="predicted"/>
<dbReference type="Pfam" id="PF11887">
    <property type="entry name" value="Mce4_CUP1"/>
    <property type="match status" value="1"/>
</dbReference>
<dbReference type="PANTHER" id="PTHR33371">
    <property type="entry name" value="INTERMEMBRANE PHOSPHOLIPID TRANSPORT SYSTEM BINDING PROTEIN MLAD-RELATED"/>
    <property type="match status" value="1"/>
</dbReference>
<dbReference type="InterPro" id="IPR003399">
    <property type="entry name" value="Mce/MlaD"/>
</dbReference>
<dbReference type="RefSeq" id="WP_345455753.1">
    <property type="nucleotide sequence ID" value="NZ_BAABKG010000002.1"/>
</dbReference>
<evidence type="ECO:0000259" key="2">
    <source>
        <dbReference type="Pfam" id="PF02470"/>
    </source>
</evidence>
<reference evidence="5" key="1">
    <citation type="journal article" date="2019" name="Int. J. Syst. Evol. Microbiol.">
        <title>The Global Catalogue of Microorganisms (GCM) 10K type strain sequencing project: providing services to taxonomists for standard genome sequencing and annotation.</title>
        <authorList>
            <consortium name="The Broad Institute Genomics Platform"/>
            <consortium name="The Broad Institute Genome Sequencing Center for Infectious Disease"/>
            <person name="Wu L."/>
            <person name="Ma J."/>
        </authorList>
    </citation>
    <scope>NUCLEOTIDE SEQUENCE [LARGE SCALE GENOMIC DNA]</scope>
    <source>
        <strain evidence="5">JCM 18459</strain>
    </source>
</reference>
<dbReference type="Pfam" id="PF02470">
    <property type="entry name" value="MlaD"/>
    <property type="match status" value="1"/>
</dbReference>
<dbReference type="InterPro" id="IPR024516">
    <property type="entry name" value="Mce_C"/>
</dbReference>
<comment type="caution">
    <text evidence="4">The sequence shown here is derived from an EMBL/GenBank/DDBJ whole genome shotgun (WGS) entry which is preliminary data.</text>
</comment>
<accession>A0ABP9PHU7</accession>
<feature type="domain" description="Mammalian cell entry C-terminal" evidence="3">
    <location>
        <begin position="120"/>
        <end position="274"/>
    </location>
</feature>
<organism evidence="4 5">
    <name type="scientific">Nocardioides marinquilinus</name>
    <dbReference type="NCBI Taxonomy" id="1210400"/>
    <lineage>
        <taxon>Bacteria</taxon>
        <taxon>Bacillati</taxon>
        <taxon>Actinomycetota</taxon>
        <taxon>Actinomycetes</taxon>
        <taxon>Propionibacteriales</taxon>
        <taxon>Nocardioidaceae</taxon>
        <taxon>Nocardioides</taxon>
    </lineage>
</organism>
<dbReference type="Proteomes" id="UP001500221">
    <property type="component" value="Unassembled WGS sequence"/>
</dbReference>
<evidence type="ECO:0000256" key="1">
    <source>
        <dbReference type="SAM" id="MobiDB-lite"/>
    </source>
</evidence>
<name>A0ABP9PHU7_9ACTN</name>
<dbReference type="NCBIfam" id="TIGR00996">
    <property type="entry name" value="Mtu_fam_mce"/>
    <property type="match status" value="1"/>
</dbReference>
<dbReference type="InterPro" id="IPR052336">
    <property type="entry name" value="MlaD_Phospholipid_Transporter"/>
</dbReference>
<feature type="domain" description="Mce/MlaD" evidence="2">
    <location>
        <begin position="39"/>
        <end position="114"/>
    </location>
</feature>
<dbReference type="InterPro" id="IPR005693">
    <property type="entry name" value="Mce"/>
</dbReference>
<dbReference type="PANTHER" id="PTHR33371:SF16">
    <property type="entry name" value="MCE-FAMILY PROTEIN MCE3F"/>
    <property type="match status" value="1"/>
</dbReference>
<feature type="region of interest" description="Disordered" evidence="1">
    <location>
        <begin position="330"/>
        <end position="411"/>
    </location>
</feature>
<evidence type="ECO:0000313" key="4">
    <source>
        <dbReference type="EMBL" id="GAA5144552.1"/>
    </source>
</evidence>
<evidence type="ECO:0000259" key="3">
    <source>
        <dbReference type="Pfam" id="PF11887"/>
    </source>
</evidence>
<keyword evidence="5" id="KW-1185">Reference proteome</keyword>
<gene>
    <name evidence="4" type="ORF">GCM10023340_12420</name>
</gene>
<sequence>MITRRTKVQLLVFAIITILGVAYVGARYARLDRLVRDDSYAVTAHFAEAGGIFAGAEVTYRGVGIGTVDRLELTREGVDVVLEIDNEWDDIPRESIALVGNRSAVGEQYVELQPQVDDGPPLREGSEIPVENTRTPIQTETLLADLATTVGSVDQDALRTTVEELGKAFDGTGEDLQQIIDTSNSFIETADANFETTTKLIEDANVVLRGQLASQTSLRQFASQLALFSESLADADPDLRKLLDDGSFGARQLRGLIEDNRVELGSLINNLITTGNVVVKNLNGIQQVFVIYPYVVEGGFTVVSKSPDTGLYDAHFGAIISTKMPCYQGYEGTDRRPPQDGGNRPMNVDARCTEPPTQSNARGAQNLPPRPATSLDQAPVVAAYDPETGELTWADETDEPETTPGTVAPASLGRESWKWLYLEPMTGR</sequence>
<protein>
    <submittedName>
        <fullName evidence="4">MCE family protein</fullName>
    </submittedName>
</protein>
<evidence type="ECO:0000313" key="5">
    <source>
        <dbReference type="Proteomes" id="UP001500221"/>
    </source>
</evidence>
<dbReference type="EMBL" id="BAABKG010000002">
    <property type="protein sequence ID" value="GAA5144552.1"/>
    <property type="molecule type" value="Genomic_DNA"/>
</dbReference>